<organism evidence="1">
    <name type="scientific">Lutzomyia longipalpis</name>
    <name type="common">Sand fly</name>
    <dbReference type="NCBI Taxonomy" id="7200"/>
    <lineage>
        <taxon>Eukaryota</taxon>
        <taxon>Metazoa</taxon>
        <taxon>Ecdysozoa</taxon>
        <taxon>Arthropoda</taxon>
        <taxon>Hexapoda</taxon>
        <taxon>Insecta</taxon>
        <taxon>Pterygota</taxon>
        <taxon>Neoptera</taxon>
        <taxon>Endopterygota</taxon>
        <taxon>Diptera</taxon>
        <taxon>Nematocera</taxon>
        <taxon>Psychodoidea</taxon>
        <taxon>Psychodidae</taxon>
        <taxon>Lutzomyia</taxon>
        <taxon>Lutzomyia</taxon>
    </lineage>
</organism>
<reference evidence="1" key="1">
    <citation type="journal article" date="2020" name="BMC">
        <title>Leishmania infection induces a limited differential gene expression in the sand fly midgut.</title>
        <authorList>
            <person name="Coutinho-Abreu I.V."/>
            <person name="Serafim T.D."/>
            <person name="Meneses C."/>
            <person name="Kamhawi S."/>
            <person name="Oliveira F."/>
            <person name="Valenzuela J.G."/>
        </authorList>
    </citation>
    <scope>NUCLEOTIDE SEQUENCE</scope>
    <source>
        <strain evidence="1">Jacobina</strain>
        <tissue evidence="1">Midgut</tissue>
    </source>
</reference>
<protein>
    <submittedName>
        <fullName evidence="1">Uncharacterized protein</fullName>
    </submittedName>
</protein>
<accession>A0A7G3B2U7</accession>
<evidence type="ECO:0000313" key="1">
    <source>
        <dbReference type="EMBL" id="MBC1179295.1"/>
    </source>
</evidence>
<dbReference type="EMBL" id="GITU01010592">
    <property type="protein sequence ID" value="MBC1179295.1"/>
    <property type="molecule type" value="Transcribed_RNA"/>
</dbReference>
<dbReference type="AlphaFoldDB" id="A0A7G3B2U7"/>
<proteinExistence type="predicted"/>
<name>A0A7G3B2U7_LUTLO</name>
<sequence>MSVARGLQRLLRGDPERDQLRASRDDLSGDFLYALSSLSALRPRDRSRFLTIFCRPNKTLLVASNDIFWLRSALLLEPDEESLAELIHTFHHVPIRLCHTNFCKFLCWLFKIQSIQ</sequence>